<feature type="non-terminal residue" evidence="1">
    <location>
        <position position="1"/>
    </location>
</feature>
<feature type="non-terminal residue" evidence="1">
    <location>
        <position position="91"/>
    </location>
</feature>
<proteinExistence type="predicted"/>
<dbReference type="Proteomes" id="UP001244490">
    <property type="component" value="Unassembled WGS sequence"/>
</dbReference>
<dbReference type="RefSeq" id="WP_305202338.1">
    <property type="nucleotide sequence ID" value="NZ_JAUUIA010000406.1"/>
</dbReference>
<accession>A0AAW8APN1</accession>
<dbReference type="Pfam" id="PF03783">
    <property type="entry name" value="CsgG"/>
    <property type="match status" value="1"/>
</dbReference>
<sequence length="91" mass="9385">RKQLGGGFIPILGAFSTTTKTAEIGLDVKVIDVARAKLVEAKTFQANNETSSTSFGAGVGGPGFIFGGAMQSIKGTPMEPILRDILTQVAS</sequence>
<evidence type="ECO:0000313" key="1">
    <source>
        <dbReference type="EMBL" id="MDP0971173.1"/>
    </source>
</evidence>
<name>A0AAW8APN1_KLEPN</name>
<dbReference type="GO" id="GO:0030288">
    <property type="term" value="C:outer membrane-bounded periplasmic space"/>
    <property type="evidence" value="ECO:0007669"/>
    <property type="project" value="InterPro"/>
</dbReference>
<dbReference type="InterPro" id="IPR005534">
    <property type="entry name" value="Curli_assmbl/transp-comp_CsgG"/>
</dbReference>
<evidence type="ECO:0000313" key="2">
    <source>
        <dbReference type="Proteomes" id="UP001244490"/>
    </source>
</evidence>
<dbReference type="AlphaFoldDB" id="A0AAW8APN1"/>
<comment type="caution">
    <text evidence="1">The sequence shown here is derived from an EMBL/GenBank/DDBJ whole genome shotgun (WGS) entry which is preliminary data.</text>
</comment>
<dbReference type="EMBL" id="JAUUIA010000406">
    <property type="protein sequence ID" value="MDP0971173.1"/>
    <property type="molecule type" value="Genomic_DNA"/>
</dbReference>
<reference evidence="1" key="1">
    <citation type="submission" date="2023-07" db="EMBL/GenBank/DDBJ databases">
        <authorList>
            <person name="Peng Z."/>
        </authorList>
    </citation>
    <scope>NUCLEOTIDE SEQUENCE</scope>
    <source>
        <strain evidence="1">KP219</strain>
    </source>
</reference>
<gene>
    <name evidence="1" type="ORF">Q6294_29985</name>
</gene>
<organism evidence="1 2">
    <name type="scientific">Klebsiella pneumoniae</name>
    <dbReference type="NCBI Taxonomy" id="573"/>
    <lineage>
        <taxon>Bacteria</taxon>
        <taxon>Pseudomonadati</taxon>
        <taxon>Pseudomonadota</taxon>
        <taxon>Gammaproteobacteria</taxon>
        <taxon>Enterobacterales</taxon>
        <taxon>Enterobacteriaceae</taxon>
        <taxon>Klebsiella/Raoultella group</taxon>
        <taxon>Klebsiella</taxon>
        <taxon>Klebsiella pneumoniae complex</taxon>
    </lineage>
</organism>
<protein>
    <submittedName>
        <fullName evidence="1">CsgG/HfaB family protein</fullName>
    </submittedName>
</protein>